<dbReference type="AlphaFoldDB" id="A0A0M0K982"/>
<protein>
    <submittedName>
        <fullName evidence="6">Ankyrin repeat protein</fullName>
    </submittedName>
</protein>
<dbReference type="SUPFAM" id="SSF48403">
    <property type="entry name" value="Ankyrin repeat"/>
    <property type="match status" value="1"/>
</dbReference>
<dbReference type="Proteomes" id="UP000037460">
    <property type="component" value="Unassembled WGS sequence"/>
</dbReference>
<organism evidence="6 7">
    <name type="scientific">Chrysochromulina tobinii</name>
    <dbReference type="NCBI Taxonomy" id="1460289"/>
    <lineage>
        <taxon>Eukaryota</taxon>
        <taxon>Haptista</taxon>
        <taxon>Haptophyta</taxon>
        <taxon>Prymnesiophyceae</taxon>
        <taxon>Prymnesiales</taxon>
        <taxon>Chrysochromulinaceae</taxon>
        <taxon>Chrysochromulina</taxon>
    </lineage>
</organism>
<feature type="repeat" description="ANK" evidence="3">
    <location>
        <begin position="173"/>
        <end position="205"/>
    </location>
</feature>
<dbReference type="Gene3D" id="1.25.40.20">
    <property type="entry name" value="Ankyrin repeat-containing domain"/>
    <property type="match status" value="2"/>
</dbReference>
<dbReference type="Pfam" id="PF13637">
    <property type="entry name" value="Ank_4"/>
    <property type="match status" value="1"/>
</dbReference>
<reference evidence="7" key="2">
    <citation type="journal article" date="2015" name="PLoS Genet.">
        <title>Genome Sequence and Transcriptome Analyses of Chrysochromulina tobin: Metabolic Tools for Enhanced Algal Fitness in the Prominent Order Prymnesiales (Haptophyceae).</title>
        <authorList>
            <person name="Hovde B.T."/>
            <person name="Deodato C.R."/>
            <person name="Hunsperger H.M."/>
            <person name="Ryken S.A."/>
            <person name="Yost W."/>
            <person name="Jha R.K."/>
            <person name="Patterson J."/>
            <person name="Monnat R.J. Jr."/>
            <person name="Barlow S.B."/>
            <person name="Starkenburg S.R."/>
            <person name="Cattolico R.A."/>
        </authorList>
    </citation>
    <scope>NUCLEOTIDE SEQUENCE</scope>
    <source>
        <strain evidence="7">CCMP291</strain>
    </source>
</reference>
<dbReference type="SMART" id="SM00248">
    <property type="entry name" value="ANK"/>
    <property type="match status" value="2"/>
</dbReference>
<gene>
    <name evidence="5" type="ORF">Ctob_014697</name>
    <name evidence="6" type="ORF">Ctob_015669</name>
</gene>
<dbReference type="EMBL" id="JWZX01001196">
    <property type="protein sequence ID" value="KOO34505.1"/>
    <property type="molecule type" value="Genomic_DNA"/>
</dbReference>
<evidence type="ECO:0000256" key="3">
    <source>
        <dbReference type="PROSITE-ProRule" id="PRU00023"/>
    </source>
</evidence>
<reference evidence="6" key="1">
    <citation type="submission" date="2014-12" db="EMBL/GenBank/DDBJ databases">
        <title>Draft genome of the oleaginous, mixotrophic haptophyte, Chrysochromulina tobin.</title>
        <authorList>
            <person name="Hovde B.T."/>
            <person name="Starkenburg S.R."/>
            <person name="Cattolico R.A."/>
        </authorList>
    </citation>
    <scope>NUCLEOTIDE SEQUENCE</scope>
    <source>
        <strain evidence="6">CCMP291</strain>
    </source>
</reference>
<feature type="region of interest" description="Disordered" evidence="4">
    <location>
        <begin position="43"/>
        <end position="71"/>
    </location>
</feature>
<evidence type="ECO:0000256" key="1">
    <source>
        <dbReference type="ARBA" id="ARBA00022737"/>
    </source>
</evidence>
<dbReference type="InterPro" id="IPR002110">
    <property type="entry name" value="Ankyrin_rpt"/>
</dbReference>
<dbReference type="GO" id="GO:0005634">
    <property type="term" value="C:nucleus"/>
    <property type="evidence" value="ECO:0007669"/>
    <property type="project" value="TreeGrafter"/>
</dbReference>
<evidence type="ECO:0000313" key="6">
    <source>
        <dbReference type="EMBL" id="KOO35416.1"/>
    </source>
</evidence>
<name>A0A0M0K982_9EUKA</name>
<feature type="repeat" description="ANK" evidence="3">
    <location>
        <begin position="285"/>
        <end position="317"/>
    </location>
</feature>
<sequence>MEKKPPLAEINGTYLTTMQALSAQLSRMEAEVADRSLVGDRMDVTRKGGRPFEGIASPPQGARSALPPLRRPSVLQSQPAIGTTINSFRMLSARALNIVAPLSSRLLTSARQTISGLFPKQVSDALTVTKHNDPKQVCEELVGLSLRAAFNQPKQLKGEIALGNNVNKLDWDDDRTPLHWAAARGHREIVFILLEAGADRKARDKQGRTPAELALECDQPEIYKIINYGPPLEDKKKVTGYEGAISQLCMRNEPRELESMLRAYIVEKDERIREQISVNRRDVDGDRSPIHWAAARGAITCAHMLIDAGADISALDANGETAADLAERLNQRAMHELLIQAAIDSGDITPLIQKASIWQGHPAIQSV</sequence>
<dbReference type="InterPro" id="IPR036770">
    <property type="entry name" value="Ankyrin_rpt-contain_sf"/>
</dbReference>
<dbReference type="Pfam" id="PF12796">
    <property type="entry name" value="Ank_2"/>
    <property type="match status" value="1"/>
</dbReference>
<proteinExistence type="predicted"/>
<dbReference type="PRINTS" id="PR01415">
    <property type="entry name" value="ANKYRIN"/>
</dbReference>
<dbReference type="PANTHER" id="PTHR24201:SF16">
    <property type="entry name" value="ANKYRIN-1-LIKE-RELATED"/>
    <property type="match status" value="1"/>
</dbReference>
<evidence type="ECO:0000256" key="2">
    <source>
        <dbReference type="ARBA" id="ARBA00023043"/>
    </source>
</evidence>
<evidence type="ECO:0000313" key="5">
    <source>
        <dbReference type="EMBL" id="KOO34505.1"/>
    </source>
</evidence>
<dbReference type="PANTHER" id="PTHR24201">
    <property type="entry name" value="ANK_REP_REGION DOMAIN-CONTAINING PROTEIN"/>
    <property type="match status" value="1"/>
</dbReference>
<accession>A0A0M0K982</accession>
<dbReference type="EMBL" id="JWZX01000880">
    <property type="protein sequence ID" value="KOO35416.1"/>
    <property type="molecule type" value="Genomic_DNA"/>
</dbReference>
<keyword evidence="7" id="KW-1185">Reference proteome</keyword>
<evidence type="ECO:0000313" key="7">
    <source>
        <dbReference type="Proteomes" id="UP000037460"/>
    </source>
</evidence>
<dbReference type="OrthoDB" id="341259at2759"/>
<evidence type="ECO:0000256" key="4">
    <source>
        <dbReference type="SAM" id="MobiDB-lite"/>
    </source>
</evidence>
<dbReference type="InterPro" id="IPR050776">
    <property type="entry name" value="Ank_Repeat/CDKN_Inhibitor"/>
</dbReference>
<keyword evidence="1" id="KW-0677">Repeat</keyword>
<comment type="caution">
    <text evidence="6">The sequence shown here is derived from an EMBL/GenBank/DDBJ whole genome shotgun (WGS) entry which is preliminary data.</text>
</comment>
<keyword evidence="2 3" id="KW-0040">ANK repeat</keyword>
<dbReference type="PROSITE" id="PS50297">
    <property type="entry name" value="ANK_REP_REGION"/>
    <property type="match status" value="2"/>
</dbReference>
<dbReference type="PROSITE" id="PS50088">
    <property type="entry name" value="ANK_REPEAT"/>
    <property type="match status" value="2"/>
</dbReference>